<reference evidence="1" key="1">
    <citation type="submission" date="2020-05" db="EMBL/GenBank/DDBJ databases">
        <title>WGS assembly of Panicum virgatum.</title>
        <authorList>
            <person name="Lovell J.T."/>
            <person name="Jenkins J."/>
            <person name="Shu S."/>
            <person name="Juenger T.E."/>
            <person name="Schmutz J."/>
        </authorList>
    </citation>
    <scope>NUCLEOTIDE SEQUENCE</scope>
    <source>
        <strain evidence="1">AP13</strain>
    </source>
</reference>
<evidence type="ECO:0000313" key="1">
    <source>
        <dbReference type="EMBL" id="KAG2561656.1"/>
    </source>
</evidence>
<sequence>MLEEIKQTMMMMTYSCPMKSIVKKILFTRKYHIKEQNRHPHNALLINLLDKSLMHVKGIQLMVE</sequence>
<name>A0A8T0PRR4_PANVG</name>
<organism evidence="1 2">
    <name type="scientific">Panicum virgatum</name>
    <name type="common">Blackwell switchgrass</name>
    <dbReference type="NCBI Taxonomy" id="38727"/>
    <lineage>
        <taxon>Eukaryota</taxon>
        <taxon>Viridiplantae</taxon>
        <taxon>Streptophyta</taxon>
        <taxon>Embryophyta</taxon>
        <taxon>Tracheophyta</taxon>
        <taxon>Spermatophyta</taxon>
        <taxon>Magnoliopsida</taxon>
        <taxon>Liliopsida</taxon>
        <taxon>Poales</taxon>
        <taxon>Poaceae</taxon>
        <taxon>PACMAD clade</taxon>
        <taxon>Panicoideae</taxon>
        <taxon>Panicodae</taxon>
        <taxon>Paniceae</taxon>
        <taxon>Panicinae</taxon>
        <taxon>Panicum</taxon>
        <taxon>Panicum sect. Hiantes</taxon>
    </lineage>
</organism>
<dbReference type="Proteomes" id="UP000823388">
    <property type="component" value="Chromosome 8K"/>
</dbReference>
<proteinExistence type="predicted"/>
<keyword evidence="2" id="KW-1185">Reference proteome</keyword>
<evidence type="ECO:0000313" key="2">
    <source>
        <dbReference type="Proteomes" id="UP000823388"/>
    </source>
</evidence>
<dbReference type="EMBL" id="CM029051">
    <property type="protein sequence ID" value="KAG2561656.1"/>
    <property type="molecule type" value="Genomic_DNA"/>
</dbReference>
<gene>
    <name evidence="1" type="ORF">PVAP13_8KG170701</name>
</gene>
<dbReference type="AlphaFoldDB" id="A0A8T0PRR4"/>
<accession>A0A8T0PRR4</accession>
<comment type="caution">
    <text evidence="1">The sequence shown here is derived from an EMBL/GenBank/DDBJ whole genome shotgun (WGS) entry which is preliminary data.</text>
</comment>
<protein>
    <submittedName>
        <fullName evidence="1">Uncharacterized protein</fullName>
    </submittedName>
</protein>